<evidence type="ECO:0000256" key="1">
    <source>
        <dbReference type="ARBA" id="ARBA00004370"/>
    </source>
</evidence>
<keyword evidence="5" id="KW-0998">Cell outer membrane</keyword>
<dbReference type="InterPro" id="IPR000184">
    <property type="entry name" value="Bac_surfAg_D15"/>
</dbReference>
<dbReference type="PANTHER" id="PTHR12815:SF47">
    <property type="entry name" value="TRANSLOCATION AND ASSEMBLY MODULE SUBUNIT TAMA"/>
    <property type="match status" value="1"/>
</dbReference>
<dbReference type="PROSITE" id="PS51779">
    <property type="entry name" value="POTRA"/>
    <property type="match status" value="2"/>
</dbReference>
<dbReference type="AlphaFoldDB" id="A0AAU6Q5R5"/>
<reference evidence="8" key="1">
    <citation type="submission" date="2024-03" db="EMBL/GenBank/DDBJ databases">
        <title>Deinococcus weizhi sp. nov., isolated from human skin.</title>
        <authorList>
            <person name="Wei Z."/>
            <person name="Tian F."/>
            <person name="Yang C."/>
            <person name="Xin L.T."/>
            <person name="Wen Z.J."/>
            <person name="Lan K.C."/>
            <person name="Yu L."/>
            <person name="Zhe W."/>
            <person name="Dan F.D."/>
            <person name="Jun W."/>
            <person name="Rui Z."/>
            <person name="Yong X.J."/>
            <person name="Ting Y."/>
            <person name="Wei X."/>
            <person name="Xu Z.G."/>
            <person name="Xin Z."/>
            <person name="Dong F.G."/>
            <person name="Ni X.M."/>
            <person name="Zheng M.G."/>
            <person name="Chun Y."/>
            <person name="Qian W.X."/>
        </authorList>
    </citation>
    <scope>NUCLEOTIDE SEQUENCE</scope>
    <source>
        <strain evidence="8">VB142</strain>
    </source>
</reference>
<sequence length="851" mass="90729">MRHPLTFAVTIALIAPAPAFAQQAGTVQQISVVGATDLLADFVKTTLTVQPGTPLSSVNLRQVEQDVLDSGYFKTAAAELRTVGGQDTLVVTVTPNPTIKDVQASGMAFLPGDAFKASVAELLNIAPGATLNTKRLEQAKEALAQNYRQEGFPFVPSISTQTTTNSDGTVSVSFVVDESAPLTRVEIAGVTLLPQSKIVEIFKPMQNAKRFTTQAFFAAADALQAAYDEAGYFQAGLDPRSVTLENGVLKATVLESRVANVDLSPLGTLAQTPTLQTQAGQPLRLAQLQADVRTLANQTGKAVGFALQADPQNPAQVTVLFGAAEVESGPVSSIVIVGNTKVPTKALQAALKTKVGDVYSPQLAQDDFVALRDLYRQAGYEISTRDAITFQNGVLTYTVREVQLAGYELAWQGQHKTQDRVILRELPLPGQTFNSKDVQAALGRISALGYVTINDVRVKSDPQAPEKITYVIAVSEGRTGIPVNLSLGYDSMQGGWNGEIGYVNSNVFGLGHNFGVNLGATQNQAGQNWFGNLNYTIPWLDLDFADFRSKRTSLSFGVGSTVGGNNALLDSSDKDTGRDYTVRTSGFSLGLGRNITPNLSGNVSASFNSRNYYLEAKQDGEVSTLTDTEAAALLPATSLTTRLSTALNYDNTDDANFPGRGVRAYGAVGYNFGRQGDQPLGWTDGEIGVSGYYGFGGRVKRSFGLETYKQVLAARANTGMTSGNFPDGTGYYLGGSNPLASRELRGLEDGQLFGTNYFSSSLEYRYDFGLSGGVAQGLYGVLFADYGTTWKSGEAAKSAYGVGAGVQLNLGFGGTQLPSLRFDYGYSPQRANGNGTPINGGRFHFRIGNFW</sequence>
<feature type="domain" description="POTRA" evidence="7">
    <location>
        <begin position="25"/>
        <end position="96"/>
    </location>
</feature>
<dbReference type="GO" id="GO:0019867">
    <property type="term" value="C:outer membrane"/>
    <property type="evidence" value="ECO:0007669"/>
    <property type="project" value="InterPro"/>
</dbReference>
<evidence type="ECO:0000256" key="3">
    <source>
        <dbReference type="ARBA" id="ARBA00022729"/>
    </source>
</evidence>
<keyword evidence="4" id="KW-0472">Membrane</keyword>
<dbReference type="Pfam" id="PF08479">
    <property type="entry name" value="POTRA_2"/>
    <property type="match status" value="1"/>
</dbReference>
<feature type="domain" description="POTRA" evidence="7">
    <location>
        <begin position="397"/>
        <end position="477"/>
    </location>
</feature>
<dbReference type="PANTHER" id="PTHR12815">
    <property type="entry name" value="SORTING AND ASSEMBLY MACHINERY SAMM50 PROTEIN FAMILY MEMBER"/>
    <property type="match status" value="1"/>
</dbReference>
<gene>
    <name evidence="8" type="ORF">WDJ50_06110</name>
</gene>
<dbReference type="InterPro" id="IPR034746">
    <property type="entry name" value="POTRA"/>
</dbReference>
<feature type="signal peptide" evidence="6">
    <location>
        <begin position="1"/>
        <end position="21"/>
    </location>
</feature>
<proteinExistence type="predicted"/>
<dbReference type="Pfam" id="PF07244">
    <property type="entry name" value="POTRA"/>
    <property type="match status" value="3"/>
</dbReference>
<dbReference type="RefSeq" id="WP_339097000.1">
    <property type="nucleotide sequence ID" value="NZ_CP149782.1"/>
</dbReference>
<evidence type="ECO:0000256" key="5">
    <source>
        <dbReference type="ARBA" id="ARBA00023237"/>
    </source>
</evidence>
<evidence type="ECO:0000256" key="4">
    <source>
        <dbReference type="ARBA" id="ARBA00023136"/>
    </source>
</evidence>
<evidence type="ECO:0000256" key="6">
    <source>
        <dbReference type="SAM" id="SignalP"/>
    </source>
</evidence>
<dbReference type="Gene3D" id="3.10.20.310">
    <property type="entry name" value="membrane protein fhac"/>
    <property type="match status" value="5"/>
</dbReference>
<keyword evidence="2" id="KW-0812">Transmembrane</keyword>
<protein>
    <submittedName>
        <fullName evidence="8">Outer membrane protein assembly factor</fullName>
    </submittedName>
</protein>
<name>A0AAU6Q5R5_9DEIO</name>
<dbReference type="Pfam" id="PF01103">
    <property type="entry name" value="Omp85"/>
    <property type="match status" value="1"/>
</dbReference>
<dbReference type="InterPro" id="IPR010827">
    <property type="entry name" value="BamA/TamA_POTRA"/>
</dbReference>
<dbReference type="InterPro" id="IPR039910">
    <property type="entry name" value="D15-like"/>
</dbReference>
<evidence type="ECO:0000313" key="8">
    <source>
        <dbReference type="EMBL" id="WYF45687.1"/>
    </source>
</evidence>
<keyword evidence="3 6" id="KW-0732">Signal</keyword>
<dbReference type="Gene3D" id="2.40.160.50">
    <property type="entry name" value="membrane protein fhac: a member of the omp85/tpsb transporter family"/>
    <property type="match status" value="1"/>
</dbReference>
<comment type="subcellular location">
    <subcellularLocation>
        <location evidence="1">Membrane</location>
    </subcellularLocation>
</comment>
<accession>A0AAU6Q5R5</accession>
<evidence type="ECO:0000259" key="7">
    <source>
        <dbReference type="PROSITE" id="PS51779"/>
    </source>
</evidence>
<dbReference type="InterPro" id="IPR013686">
    <property type="entry name" value="Polypept-transport_assoc_ShlB"/>
</dbReference>
<feature type="chain" id="PRO_5043515017" evidence="6">
    <location>
        <begin position="22"/>
        <end position="851"/>
    </location>
</feature>
<dbReference type="EMBL" id="CP149782">
    <property type="protein sequence ID" value="WYF45687.1"/>
    <property type="molecule type" value="Genomic_DNA"/>
</dbReference>
<evidence type="ECO:0000256" key="2">
    <source>
        <dbReference type="ARBA" id="ARBA00022692"/>
    </source>
</evidence>
<organism evidence="8">
    <name type="scientific">Deinococcus sp. VB142</name>
    <dbReference type="NCBI Taxonomy" id="3112952"/>
    <lineage>
        <taxon>Bacteria</taxon>
        <taxon>Thermotogati</taxon>
        <taxon>Deinococcota</taxon>
        <taxon>Deinococci</taxon>
        <taxon>Deinococcales</taxon>
        <taxon>Deinococcaceae</taxon>
        <taxon>Deinococcus</taxon>
    </lineage>
</organism>